<name>Q2LSM5_SYNAS</name>
<reference evidence="6 7" key="1">
    <citation type="journal article" date="2007" name="Proc. Natl. Acad. Sci. U.S.A.">
        <title>The genome of Syntrophus aciditrophicus: life at the thermodynamic limit of microbial growth.</title>
        <authorList>
            <person name="McInerney M.J."/>
            <person name="Rohlin L."/>
            <person name="Mouttaki H."/>
            <person name="Kim U."/>
            <person name="Krupp R.S."/>
            <person name="Rios-Hernandez L."/>
            <person name="Sieber J."/>
            <person name="Struchtemeyer C.G."/>
            <person name="Bhattacharyya A."/>
            <person name="Campbell J.W."/>
            <person name="Gunsalus R.P."/>
        </authorList>
    </citation>
    <scope>NUCLEOTIDE SEQUENCE [LARGE SCALE GENOMIC DNA]</scope>
    <source>
        <strain evidence="6 7">SB</strain>
    </source>
</reference>
<dbReference type="Proteomes" id="UP000001933">
    <property type="component" value="Chromosome"/>
</dbReference>
<proteinExistence type="predicted"/>
<evidence type="ECO:0000256" key="1">
    <source>
        <dbReference type="ARBA" id="ARBA00022475"/>
    </source>
</evidence>
<evidence type="ECO:0000256" key="2">
    <source>
        <dbReference type="ARBA" id="ARBA00022519"/>
    </source>
</evidence>
<keyword evidence="7" id="KW-1185">Reference proteome</keyword>
<dbReference type="PANTHER" id="PTHR37481">
    <property type="entry name" value="LIPOPOLYSACCHARIDE EXPORT SYSTEM PROTEIN LPTC"/>
    <property type="match status" value="1"/>
</dbReference>
<sequence length="198" mass="22215">MIYNSKNRKRLKRLITIGNKRIVILAVLCFAVLSIVSGVIYKVSGNRPQKTLLKIMDSTVDLQVMNVHYTEATDEGVKWEIKADSAQYRKKENLAVFKNPCIKLIMPNGRVYVMTGNEGFVHQDSKDMEISGNINLTSSNGDEFKTNHLSYSGIEKRCYTPAPVTMKNSRIQVDAKGMSLSLKDEQLTLLSGVRAVLN</sequence>
<dbReference type="GO" id="GO:0030288">
    <property type="term" value="C:outer membrane-bounded periplasmic space"/>
    <property type="evidence" value="ECO:0007669"/>
    <property type="project" value="TreeGrafter"/>
</dbReference>
<dbReference type="Gene3D" id="2.60.450.10">
    <property type="entry name" value="Lipopolysaccharide (LPS) transport protein A like domain"/>
    <property type="match status" value="1"/>
</dbReference>
<keyword evidence="1" id="KW-1003">Cell membrane</keyword>
<dbReference type="InterPro" id="IPR052363">
    <property type="entry name" value="LPS_export_LptC"/>
</dbReference>
<keyword evidence="5" id="KW-0472">Membrane</keyword>
<accession>Q2LSM5</accession>
<evidence type="ECO:0000256" key="3">
    <source>
        <dbReference type="ARBA" id="ARBA00022692"/>
    </source>
</evidence>
<dbReference type="EMBL" id="CP000252">
    <property type="protein sequence ID" value="ABC77089.1"/>
    <property type="molecule type" value="Genomic_DNA"/>
</dbReference>
<dbReference type="Pfam" id="PF06835">
    <property type="entry name" value="LptC"/>
    <property type="match status" value="1"/>
</dbReference>
<dbReference type="InterPro" id="IPR010664">
    <property type="entry name" value="LipoPS_assembly_LptC-rel"/>
</dbReference>
<dbReference type="AlphaFoldDB" id="Q2LSM5"/>
<dbReference type="KEGG" id="sat:SYN_00948"/>
<dbReference type="GO" id="GO:0015221">
    <property type="term" value="F:lipopolysaccharide transmembrane transporter activity"/>
    <property type="evidence" value="ECO:0007669"/>
    <property type="project" value="InterPro"/>
</dbReference>
<evidence type="ECO:0000256" key="4">
    <source>
        <dbReference type="ARBA" id="ARBA00022989"/>
    </source>
</evidence>
<dbReference type="InterPro" id="IPR026265">
    <property type="entry name" value="LptC"/>
</dbReference>
<keyword evidence="2" id="KW-0997">Cell inner membrane</keyword>
<evidence type="ECO:0000256" key="5">
    <source>
        <dbReference type="ARBA" id="ARBA00023136"/>
    </source>
</evidence>
<gene>
    <name evidence="6" type="ORF">SYN_00948</name>
</gene>
<dbReference type="eggNOG" id="COG3117">
    <property type="taxonomic scope" value="Bacteria"/>
</dbReference>
<dbReference type="PANTHER" id="PTHR37481:SF1">
    <property type="entry name" value="LIPOPOLYSACCHARIDE EXPORT SYSTEM PROTEIN LPTC"/>
    <property type="match status" value="1"/>
</dbReference>
<evidence type="ECO:0000313" key="6">
    <source>
        <dbReference type="EMBL" id="ABC77089.1"/>
    </source>
</evidence>
<dbReference type="GO" id="GO:0017089">
    <property type="term" value="F:glycolipid transfer activity"/>
    <property type="evidence" value="ECO:0007669"/>
    <property type="project" value="TreeGrafter"/>
</dbReference>
<dbReference type="NCBIfam" id="TIGR04409">
    <property type="entry name" value="LptC_YrbK"/>
    <property type="match status" value="1"/>
</dbReference>
<organism evidence="6 7">
    <name type="scientific">Syntrophus aciditrophicus (strain SB)</name>
    <dbReference type="NCBI Taxonomy" id="56780"/>
    <lineage>
        <taxon>Bacteria</taxon>
        <taxon>Pseudomonadati</taxon>
        <taxon>Thermodesulfobacteriota</taxon>
        <taxon>Syntrophia</taxon>
        <taxon>Syntrophales</taxon>
        <taxon>Syntrophaceae</taxon>
        <taxon>Syntrophus</taxon>
    </lineage>
</organism>
<keyword evidence="4" id="KW-1133">Transmembrane helix</keyword>
<evidence type="ECO:0000313" key="7">
    <source>
        <dbReference type="Proteomes" id="UP000001933"/>
    </source>
</evidence>
<dbReference type="HOGENOM" id="CLU_1377508_0_0_7"/>
<protein>
    <submittedName>
        <fullName evidence="6">Hypothetical membrane protein</fullName>
    </submittedName>
</protein>
<dbReference type="GO" id="GO:0005886">
    <property type="term" value="C:plasma membrane"/>
    <property type="evidence" value="ECO:0007669"/>
    <property type="project" value="InterPro"/>
</dbReference>
<dbReference type="InParanoid" id="Q2LSM5"/>
<keyword evidence="3" id="KW-0812">Transmembrane</keyword>
<dbReference type="STRING" id="56780.SYN_00948"/>